<feature type="domain" description="Phosphoadenosine phosphosulphate reductase" evidence="10">
    <location>
        <begin position="26"/>
        <end position="223"/>
    </location>
</feature>
<evidence type="ECO:0000256" key="4">
    <source>
        <dbReference type="ARBA" id="ARBA00022679"/>
    </source>
</evidence>
<evidence type="ECO:0000256" key="7">
    <source>
        <dbReference type="ARBA" id="ARBA00022840"/>
    </source>
</evidence>
<accession>A0A0X3W6W9</accession>
<keyword evidence="6" id="KW-0547">Nucleotide-binding</keyword>
<dbReference type="RefSeq" id="WP_059145782.1">
    <property type="nucleotide sequence ID" value="NZ_LLZJ01000310.1"/>
</dbReference>
<dbReference type="NCBIfam" id="NF003587">
    <property type="entry name" value="PRK05253.1"/>
    <property type="match status" value="1"/>
</dbReference>
<dbReference type="InterPro" id="IPR011784">
    <property type="entry name" value="SO4_adenylTrfase_ssu"/>
</dbReference>
<dbReference type="EC" id="2.7.7.4" evidence="2"/>
<dbReference type="EMBL" id="LLZJ01000310">
    <property type="protein sequence ID" value="KUL52699.1"/>
    <property type="molecule type" value="Genomic_DNA"/>
</dbReference>
<organism evidence="11 12">
    <name type="scientific">Streptomyces violaceusniger</name>
    <dbReference type="NCBI Taxonomy" id="68280"/>
    <lineage>
        <taxon>Bacteria</taxon>
        <taxon>Bacillati</taxon>
        <taxon>Actinomycetota</taxon>
        <taxon>Actinomycetes</taxon>
        <taxon>Kitasatosporales</taxon>
        <taxon>Streptomycetaceae</taxon>
        <taxon>Streptomyces</taxon>
        <taxon>Streptomyces violaceusniger group</taxon>
    </lineage>
</organism>
<dbReference type="GO" id="GO:0004781">
    <property type="term" value="F:sulfate adenylyltransferase (ATP) activity"/>
    <property type="evidence" value="ECO:0007669"/>
    <property type="project" value="UniProtKB-EC"/>
</dbReference>
<evidence type="ECO:0000259" key="10">
    <source>
        <dbReference type="Pfam" id="PF01507"/>
    </source>
</evidence>
<dbReference type="GO" id="GO:0000103">
    <property type="term" value="P:sulfate assimilation"/>
    <property type="evidence" value="ECO:0007669"/>
    <property type="project" value="InterPro"/>
</dbReference>
<dbReference type="PANTHER" id="PTHR43196:SF1">
    <property type="entry name" value="SULFATE ADENYLYLTRANSFERASE SUBUNIT 2"/>
    <property type="match status" value="1"/>
</dbReference>
<protein>
    <recommendedName>
        <fullName evidence="3">Sulfate adenylyltransferase subunit 2</fullName>
        <ecNumber evidence="2">2.7.7.4</ecNumber>
    </recommendedName>
    <alternativeName>
        <fullName evidence="8">ATP-sulfurylase small subunit</fullName>
    </alternativeName>
    <alternativeName>
        <fullName evidence="9">Sulfate adenylate transferase</fullName>
    </alternativeName>
</protein>
<dbReference type="PIRSF" id="PIRSF002936">
    <property type="entry name" value="CysDAde_trans"/>
    <property type="match status" value="1"/>
</dbReference>
<evidence type="ECO:0000256" key="3">
    <source>
        <dbReference type="ARBA" id="ARBA00022004"/>
    </source>
</evidence>
<keyword evidence="5 11" id="KW-0548">Nucleotidyltransferase</keyword>
<dbReference type="PANTHER" id="PTHR43196">
    <property type="entry name" value="SULFATE ADENYLYLTRANSFERASE SUBUNIT 2"/>
    <property type="match status" value="1"/>
</dbReference>
<evidence type="ECO:0000256" key="5">
    <source>
        <dbReference type="ARBA" id="ARBA00022695"/>
    </source>
</evidence>
<dbReference type="OrthoDB" id="9772604at2"/>
<dbReference type="GeneID" id="97435431"/>
<evidence type="ECO:0000256" key="2">
    <source>
        <dbReference type="ARBA" id="ARBA00012391"/>
    </source>
</evidence>
<evidence type="ECO:0000256" key="6">
    <source>
        <dbReference type="ARBA" id="ARBA00022741"/>
    </source>
</evidence>
<name>A0A0X3W6W9_STRVO</name>
<comment type="similarity">
    <text evidence="1">Belongs to the PAPS reductase family. CysD subfamily.</text>
</comment>
<reference evidence="12" key="1">
    <citation type="submission" date="2015-10" db="EMBL/GenBank/DDBJ databases">
        <authorList>
            <person name="Ju K.-S."/>
            <person name="Doroghazi J.R."/>
            <person name="Metcalf W.W."/>
        </authorList>
    </citation>
    <scope>NUCLEOTIDE SEQUENCE [LARGE SCALE GENOMIC DNA]</scope>
    <source>
        <strain evidence="12">NRRL F-8817</strain>
    </source>
</reference>
<dbReference type="InterPro" id="IPR050128">
    <property type="entry name" value="Sulfate_adenylyltrnsfr_sub2"/>
</dbReference>
<dbReference type="Proteomes" id="UP000053413">
    <property type="component" value="Unassembled WGS sequence"/>
</dbReference>
<evidence type="ECO:0000256" key="8">
    <source>
        <dbReference type="ARBA" id="ARBA00030256"/>
    </source>
</evidence>
<dbReference type="InterPro" id="IPR002500">
    <property type="entry name" value="PAPS_reduct_dom"/>
</dbReference>
<dbReference type="Gene3D" id="3.40.50.620">
    <property type="entry name" value="HUPs"/>
    <property type="match status" value="1"/>
</dbReference>
<dbReference type="GO" id="GO:0005524">
    <property type="term" value="F:ATP binding"/>
    <property type="evidence" value="ECO:0007669"/>
    <property type="project" value="UniProtKB-KW"/>
</dbReference>
<keyword evidence="7" id="KW-0067">ATP-binding</keyword>
<dbReference type="InterPro" id="IPR014729">
    <property type="entry name" value="Rossmann-like_a/b/a_fold"/>
</dbReference>
<dbReference type="Pfam" id="PF01507">
    <property type="entry name" value="PAPS_reduct"/>
    <property type="match status" value="1"/>
</dbReference>
<evidence type="ECO:0000313" key="12">
    <source>
        <dbReference type="Proteomes" id="UP000053413"/>
    </source>
</evidence>
<dbReference type="SUPFAM" id="SSF52402">
    <property type="entry name" value="Adenine nucleotide alpha hydrolases-like"/>
    <property type="match status" value="1"/>
</dbReference>
<gene>
    <name evidence="11" type="ORF">ADL28_23790</name>
</gene>
<comment type="caution">
    <text evidence="11">The sequence shown here is derived from an EMBL/GenBank/DDBJ whole genome shotgun (WGS) entry which is preliminary data.</text>
</comment>
<proteinExistence type="inferred from homology"/>
<evidence type="ECO:0000256" key="9">
    <source>
        <dbReference type="ARBA" id="ARBA00031812"/>
    </source>
</evidence>
<keyword evidence="4 11" id="KW-0808">Transferase</keyword>
<dbReference type="AlphaFoldDB" id="A0A0X3W6W9"/>
<evidence type="ECO:0000313" key="11">
    <source>
        <dbReference type="EMBL" id="KUL52699.1"/>
    </source>
</evidence>
<sequence length="268" mass="30582">MPSALRDLENDTVQVLREVRGRFANPALLWSMGKDSTTLLWLVRKAFFGDVPFPVIHIDTSYKFRQMYEFRDRWSREWGLDLRVHRNEKALAAGMGPTAATKLACCTALKTNALQEALETGGHDAVLLGIRGDEHGVRAKERVFSPRDRSFGWDYRNQPAEFWDLRQAAVDEGGHMRVHPMLSWREIDIWEYVRQEGIPVPDLYFANDGNRYRSIGCECCCSPVRSDAGTVTDVVIEVRRSREGERAGRAQDKEDAAAMEKLRALGYM</sequence>
<evidence type="ECO:0000256" key="1">
    <source>
        <dbReference type="ARBA" id="ARBA00008885"/>
    </source>
</evidence>